<name>A0A892ZC26_9NEIS</name>
<reference evidence="6" key="1">
    <citation type="submission" date="2021-02" db="EMBL/GenBank/DDBJ databases">
        <title>Neisseriaceae sp. 26B isolated from the cloaca of a Common Toad-headed Turtle (Mesoclemmys nasuta).</title>
        <authorList>
            <person name="Spergser J."/>
            <person name="Busse H.-J."/>
        </authorList>
    </citation>
    <scope>NUCLEOTIDE SEQUENCE</scope>
    <source>
        <strain evidence="6">26B</strain>
    </source>
</reference>
<dbReference type="AlphaFoldDB" id="A0A892ZC26"/>
<organism evidence="6 7">
    <name type="scientific">Paralysiella testudinis</name>
    <dbReference type="NCBI Taxonomy" id="2809020"/>
    <lineage>
        <taxon>Bacteria</taxon>
        <taxon>Pseudomonadati</taxon>
        <taxon>Pseudomonadota</taxon>
        <taxon>Betaproteobacteria</taxon>
        <taxon>Neisseriales</taxon>
        <taxon>Neisseriaceae</taxon>
        <taxon>Paralysiella</taxon>
    </lineage>
</organism>
<dbReference type="Proteomes" id="UP000653156">
    <property type="component" value="Chromosome"/>
</dbReference>
<evidence type="ECO:0000256" key="4">
    <source>
        <dbReference type="ARBA" id="ARBA00025212"/>
    </source>
</evidence>
<dbReference type="HAMAP" id="MF_00299">
    <property type="entry name" value="KptA"/>
    <property type="match status" value="1"/>
</dbReference>
<dbReference type="GO" id="GO:0000215">
    <property type="term" value="F:tRNA 2'-phosphotransferase activity"/>
    <property type="evidence" value="ECO:0007669"/>
    <property type="project" value="TreeGrafter"/>
</dbReference>
<comment type="similarity">
    <text evidence="1 5">Belongs to the KptA/TPT1 family.</text>
</comment>
<dbReference type="InterPro" id="IPR022928">
    <property type="entry name" value="RNA_2'-PTrans_KptA"/>
</dbReference>
<dbReference type="NCBIfam" id="NF002014">
    <property type="entry name" value="PRK00819.1-4"/>
    <property type="match status" value="1"/>
</dbReference>
<keyword evidence="7" id="KW-1185">Reference proteome</keyword>
<dbReference type="EMBL" id="CP069798">
    <property type="protein sequence ID" value="QRQ80835.1"/>
    <property type="molecule type" value="Genomic_DNA"/>
</dbReference>
<evidence type="ECO:0000256" key="2">
    <source>
        <dbReference type="ARBA" id="ARBA00022679"/>
    </source>
</evidence>
<evidence type="ECO:0000313" key="6">
    <source>
        <dbReference type="EMBL" id="QRQ80835.1"/>
    </source>
</evidence>
<dbReference type="Pfam" id="PF01885">
    <property type="entry name" value="PTS_2-RNA"/>
    <property type="match status" value="1"/>
</dbReference>
<evidence type="ECO:0000256" key="3">
    <source>
        <dbReference type="ARBA" id="ARBA00023027"/>
    </source>
</evidence>
<dbReference type="GO" id="GO:0006388">
    <property type="term" value="P:tRNA splicing, via endonucleolytic cleavage and ligation"/>
    <property type="evidence" value="ECO:0007669"/>
    <property type="project" value="UniProtKB-UniRule"/>
</dbReference>
<protein>
    <recommendedName>
        <fullName evidence="5">Probable RNA 2'-phosphotransferase</fullName>
        <ecNumber evidence="5">2.7.1.-</ecNumber>
    </recommendedName>
</protein>
<keyword evidence="3 5" id="KW-0520">NAD</keyword>
<dbReference type="GO" id="GO:0003950">
    <property type="term" value="F:NAD+ poly-ADP-ribosyltransferase activity"/>
    <property type="evidence" value="ECO:0007669"/>
    <property type="project" value="InterPro"/>
</dbReference>
<comment type="function">
    <text evidence="4 5">Removes the 2'-phosphate from RNA via an intermediate in which the phosphate is ADP-ribosylated by NAD followed by a presumed transesterification to release the RNA and generate ADP-ribose 1''-2''-cyclic phosphate (APPR&gt;P). May function as an ADP-ribosylase.</text>
</comment>
<dbReference type="KEGG" id="ptes:JQU52_08725"/>
<gene>
    <name evidence="5" type="primary">kptA</name>
    <name evidence="6" type="ORF">JQU52_08725</name>
</gene>
<evidence type="ECO:0000313" key="7">
    <source>
        <dbReference type="Proteomes" id="UP000653156"/>
    </source>
</evidence>
<sequence length="180" mass="20451">MNKKSSEISKFLSYVLRHEPQAIGLLLDREGWAVISELIVQAKQAGQNLNDTLIREIVINSDKKRFAISEDGLRIRAVQGHSTNTVAIAHAEKIPPEFLYHGTATRFLDSILREGLKPGSRQYVHLSEDMEVATAVGQRYGKPVVLKIEALRMHQQGLKFFQAENGVWLTKQVPFRYIQR</sequence>
<dbReference type="EC" id="2.7.1.-" evidence="5"/>
<proteinExistence type="inferred from homology"/>
<dbReference type="SUPFAM" id="SSF56399">
    <property type="entry name" value="ADP-ribosylation"/>
    <property type="match status" value="1"/>
</dbReference>
<dbReference type="InterPro" id="IPR042081">
    <property type="entry name" value="RNA_2'-PTrans_C"/>
</dbReference>
<evidence type="ECO:0000256" key="1">
    <source>
        <dbReference type="ARBA" id="ARBA00009836"/>
    </source>
</evidence>
<accession>A0A892ZC26</accession>
<dbReference type="InterPro" id="IPR002745">
    <property type="entry name" value="Ptrans_KptA/Tpt1"/>
</dbReference>
<dbReference type="InterPro" id="IPR042080">
    <property type="entry name" value="RNA_2'-PTrans_N"/>
</dbReference>
<dbReference type="Gene3D" id="3.20.170.30">
    <property type="match status" value="1"/>
</dbReference>
<evidence type="ECO:0000256" key="5">
    <source>
        <dbReference type="HAMAP-Rule" id="MF_00299"/>
    </source>
</evidence>
<keyword evidence="2 5" id="KW-0808">Transferase</keyword>
<dbReference type="Gene3D" id="1.10.10.970">
    <property type="entry name" value="RNA 2'-phosphotransferase, Tpt1/KptA family, N-terminal domain"/>
    <property type="match status" value="1"/>
</dbReference>
<dbReference type="PANTHER" id="PTHR12684">
    <property type="entry name" value="PUTATIVE PHOSPHOTRANSFERASE"/>
    <property type="match status" value="1"/>
</dbReference>
<dbReference type="PANTHER" id="PTHR12684:SF2">
    <property type="entry name" value="TRNA 2'-PHOSPHOTRANSFERASE 1"/>
    <property type="match status" value="1"/>
</dbReference>
<dbReference type="RefSeq" id="WP_230338123.1">
    <property type="nucleotide sequence ID" value="NZ_CP069798.1"/>
</dbReference>